<dbReference type="RefSeq" id="WP_067013083.1">
    <property type="nucleotide sequence ID" value="NZ_FLOB01000002.1"/>
</dbReference>
<dbReference type="InterPro" id="IPR016181">
    <property type="entry name" value="Acyl_CoA_acyltransferase"/>
</dbReference>
<keyword evidence="5" id="KW-1185">Reference proteome</keyword>
<accession>A0A1A8T532</accession>
<dbReference type="PANTHER" id="PTHR43877">
    <property type="entry name" value="AMINOALKYLPHOSPHONATE N-ACETYLTRANSFERASE-RELATED-RELATED"/>
    <property type="match status" value="1"/>
</dbReference>
<keyword evidence="2 4" id="KW-0012">Acyltransferase</keyword>
<dbReference type="STRING" id="1792290.MSP8886_00843"/>
<dbReference type="GO" id="GO:0016747">
    <property type="term" value="F:acyltransferase activity, transferring groups other than amino-acyl groups"/>
    <property type="evidence" value="ECO:0007669"/>
    <property type="project" value="InterPro"/>
</dbReference>
<dbReference type="EC" id="2.3.1.-" evidence="4"/>
<evidence type="ECO:0000259" key="3">
    <source>
        <dbReference type="PROSITE" id="PS51186"/>
    </source>
</evidence>
<organism evidence="4 5">
    <name type="scientific">Marinomonas spartinae</name>
    <dbReference type="NCBI Taxonomy" id="1792290"/>
    <lineage>
        <taxon>Bacteria</taxon>
        <taxon>Pseudomonadati</taxon>
        <taxon>Pseudomonadota</taxon>
        <taxon>Gammaproteobacteria</taxon>
        <taxon>Oceanospirillales</taxon>
        <taxon>Oceanospirillaceae</taxon>
        <taxon>Marinomonas</taxon>
    </lineage>
</organism>
<proteinExistence type="predicted"/>
<dbReference type="Gene3D" id="3.40.630.30">
    <property type="match status" value="1"/>
</dbReference>
<dbReference type="PROSITE" id="PS51186">
    <property type="entry name" value="GNAT"/>
    <property type="match status" value="1"/>
</dbReference>
<name>A0A1A8T532_9GAMM</name>
<dbReference type="AlphaFoldDB" id="A0A1A8T532"/>
<dbReference type="PANTHER" id="PTHR43877:SF5">
    <property type="entry name" value="BLL8307 PROTEIN"/>
    <property type="match status" value="1"/>
</dbReference>
<dbReference type="SUPFAM" id="SSF55729">
    <property type="entry name" value="Acyl-CoA N-acyltransferases (Nat)"/>
    <property type="match status" value="1"/>
</dbReference>
<protein>
    <submittedName>
        <fullName evidence="4">Putative N-acetyltransferase YsnE</fullName>
        <ecNumber evidence="4">2.3.1.-</ecNumber>
    </submittedName>
</protein>
<evidence type="ECO:0000256" key="1">
    <source>
        <dbReference type="ARBA" id="ARBA00022679"/>
    </source>
</evidence>
<dbReference type="InterPro" id="IPR000182">
    <property type="entry name" value="GNAT_dom"/>
</dbReference>
<dbReference type="CDD" id="cd04301">
    <property type="entry name" value="NAT_SF"/>
    <property type="match status" value="1"/>
</dbReference>
<evidence type="ECO:0000313" key="5">
    <source>
        <dbReference type="Proteomes" id="UP000092544"/>
    </source>
</evidence>
<gene>
    <name evidence="4" type="primary">ysnE_2</name>
    <name evidence="4" type="ORF">MSP8886_00843</name>
</gene>
<evidence type="ECO:0000256" key="2">
    <source>
        <dbReference type="ARBA" id="ARBA00023315"/>
    </source>
</evidence>
<keyword evidence="1 4" id="KW-0808">Transferase</keyword>
<reference evidence="4 5" key="1">
    <citation type="submission" date="2016-06" db="EMBL/GenBank/DDBJ databases">
        <authorList>
            <person name="Kjaerup R.B."/>
            <person name="Dalgaard T.S."/>
            <person name="Juul-Madsen H.R."/>
        </authorList>
    </citation>
    <scope>NUCLEOTIDE SEQUENCE [LARGE SCALE GENOMIC DNA]</scope>
    <source>
        <strain evidence="4 5">CECT 8886</strain>
    </source>
</reference>
<dbReference type="EMBL" id="FLOB01000002">
    <property type="protein sequence ID" value="SBS27421.1"/>
    <property type="molecule type" value="Genomic_DNA"/>
</dbReference>
<dbReference type="Proteomes" id="UP000092544">
    <property type="component" value="Unassembled WGS sequence"/>
</dbReference>
<sequence>MNIQVDDLSGPEIAQLLTEHLNDMHATSPAESVHALDLSGLKKSNITFWTVWENDQLLGCGALKQLDATHGEIKSMRTNNTARNKGVASSLLQHILRTAMEQGMKKISLETGSQNFFEPARRLYQKYGFTECGPFADYKLDPYSVFMSKAL</sequence>
<evidence type="ECO:0000313" key="4">
    <source>
        <dbReference type="EMBL" id="SBS27421.1"/>
    </source>
</evidence>
<dbReference type="Pfam" id="PF00583">
    <property type="entry name" value="Acetyltransf_1"/>
    <property type="match status" value="1"/>
</dbReference>
<feature type="domain" description="N-acetyltransferase" evidence="3">
    <location>
        <begin position="11"/>
        <end position="151"/>
    </location>
</feature>
<dbReference type="OrthoDB" id="9803233at2"/>
<dbReference type="InterPro" id="IPR050832">
    <property type="entry name" value="Bact_Acetyltransf"/>
</dbReference>